<accession>A0ABR0L0U4</accession>
<name>A0ABR0L0U4_9PEZI</name>
<sequence>MAVRRSLRDAVTTRASVSDSRDASDASLSETSSASTLRVSEAEYRRYARTSLTFLLGLPDGRYLVRACSVQLDDQTGGKHIGGHPLIFKAVDAICDVLRRESGSRPSARDLAADIYQALRQHDLVSQALKQATAGGRFQQSLYDFMADMVEEALKLIEGMRRASRKGSKGVARTKYQCWLQQSRRVALY</sequence>
<protein>
    <submittedName>
        <fullName evidence="1">Uncharacterized protein</fullName>
    </submittedName>
</protein>
<proteinExistence type="predicted"/>
<dbReference type="EMBL" id="JAVRRR010000531">
    <property type="protein sequence ID" value="KAK5141747.1"/>
    <property type="molecule type" value="Genomic_DNA"/>
</dbReference>
<evidence type="ECO:0000313" key="2">
    <source>
        <dbReference type="Proteomes" id="UP001308179"/>
    </source>
</evidence>
<evidence type="ECO:0000313" key="1">
    <source>
        <dbReference type="EMBL" id="KAK5141747.1"/>
    </source>
</evidence>
<dbReference type="Proteomes" id="UP001308179">
    <property type="component" value="Unassembled WGS sequence"/>
</dbReference>
<organism evidence="1 2">
    <name type="scientific">Rachicladosporium monterosium</name>
    <dbReference type="NCBI Taxonomy" id="1507873"/>
    <lineage>
        <taxon>Eukaryota</taxon>
        <taxon>Fungi</taxon>
        <taxon>Dikarya</taxon>
        <taxon>Ascomycota</taxon>
        <taxon>Pezizomycotina</taxon>
        <taxon>Dothideomycetes</taxon>
        <taxon>Dothideomycetidae</taxon>
        <taxon>Cladosporiales</taxon>
        <taxon>Cladosporiaceae</taxon>
        <taxon>Rachicladosporium</taxon>
    </lineage>
</organism>
<gene>
    <name evidence="1" type="ORF">LTR32_005760</name>
</gene>
<comment type="caution">
    <text evidence="1">The sequence shown here is derived from an EMBL/GenBank/DDBJ whole genome shotgun (WGS) entry which is preliminary data.</text>
</comment>
<reference evidence="1 2" key="1">
    <citation type="submission" date="2023-08" db="EMBL/GenBank/DDBJ databases">
        <title>Black Yeasts Isolated from many extreme environments.</title>
        <authorList>
            <person name="Coleine C."/>
            <person name="Stajich J.E."/>
            <person name="Selbmann L."/>
        </authorList>
    </citation>
    <scope>NUCLEOTIDE SEQUENCE [LARGE SCALE GENOMIC DNA]</scope>
    <source>
        <strain evidence="1 2">CCFEE 5386</strain>
    </source>
</reference>
<keyword evidence="2" id="KW-1185">Reference proteome</keyword>